<gene>
    <name evidence="1" type="ORF">EVEC_LOCUS11480</name>
</gene>
<proteinExistence type="predicted"/>
<keyword evidence="2" id="KW-1185">Reference proteome</keyword>
<reference evidence="1 2" key="2">
    <citation type="submission" date="2018-10" db="EMBL/GenBank/DDBJ databases">
        <authorList>
            <consortium name="Pathogen Informatics"/>
        </authorList>
    </citation>
    <scope>NUCLEOTIDE SEQUENCE [LARGE SCALE GENOMIC DNA]</scope>
</reference>
<sequence length="142" mass="15955">MMSGVRVGSFAPALVPWESGGEAVNFSPRLSLRWLSVRRRIVSLKTDTSALVKTDYCKARIWDDAACFAGTGCCLTIHCDPEVPNYIFKQCLRLKILFRSGRKSSRAKRFNCLIGVYTYGVFNIARFPNLKSKITAELPTRV</sequence>
<dbReference type="Proteomes" id="UP000274131">
    <property type="component" value="Unassembled WGS sequence"/>
</dbReference>
<dbReference type="AlphaFoldDB" id="A0A0N4VMT4"/>
<evidence type="ECO:0000313" key="1">
    <source>
        <dbReference type="EMBL" id="VDD96729.1"/>
    </source>
</evidence>
<dbReference type="WBParaSite" id="EVEC_0001226601-mRNA-1">
    <property type="protein sequence ID" value="EVEC_0001226601-mRNA-1"/>
    <property type="gene ID" value="EVEC_0001226601"/>
</dbReference>
<name>A0A0N4VMT4_ENTVE</name>
<evidence type="ECO:0000313" key="3">
    <source>
        <dbReference type="WBParaSite" id="EVEC_0001226601-mRNA-1"/>
    </source>
</evidence>
<accession>A0A0N4VMT4</accession>
<dbReference type="EMBL" id="UXUI01012151">
    <property type="protein sequence ID" value="VDD96729.1"/>
    <property type="molecule type" value="Genomic_DNA"/>
</dbReference>
<reference evidence="3" key="1">
    <citation type="submission" date="2017-02" db="UniProtKB">
        <authorList>
            <consortium name="WormBaseParasite"/>
        </authorList>
    </citation>
    <scope>IDENTIFICATION</scope>
</reference>
<organism evidence="3">
    <name type="scientific">Enterobius vermicularis</name>
    <name type="common">Human pinworm</name>
    <dbReference type="NCBI Taxonomy" id="51028"/>
    <lineage>
        <taxon>Eukaryota</taxon>
        <taxon>Metazoa</taxon>
        <taxon>Ecdysozoa</taxon>
        <taxon>Nematoda</taxon>
        <taxon>Chromadorea</taxon>
        <taxon>Rhabditida</taxon>
        <taxon>Spirurina</taxon>
        <taxon>Oxyuridomorpha</taxon>
        <taxon>Oxyuroidea</taxon>
        <taxon>Oxyuridae</taxon>
        <taxon>Enterobius</taxon>
    </lineage>
</organism>
<protein>
    <submittedName>
        <fullName evidence="1 3">Uncharacterized protein</fullName>
    </submittedName>
</protein>
<evidence type="ECO:0000313" key="2">
    <source>
        <dbReference type="Proteomes" id="UP000274131"/>
    </source>
</evidence>